<accession>A0AAU6VKA1</accession>
<proteinExistence type="predicted"/>
<evidence type="ECO:0008006" key="2">
    <source>
        <dbReference type="Google" id="ProtNLM"/>
    </source>
</evidence>
<dbReference type="AlphaFoldDB" id="A0AAU6VKA1"/>
<protein>
    <recommendedName>
        <fullName evidence="2">WYL domain-containing protein</fullName>
    </recommendedName>
</protein>
<reference evidence="1" key="1">
    <citation type="submission" date="2022-03" db="EMBL/GenBank/DDBJ databases">
        <title>Sea Food Isolates.</title>
        <authorList>
            <person name="Li c."/>
        </authorList>
    </citation>
    <scope>NUCLEOTIDE SEQUENCE</scope>
    <source>
        <strain evidence="1">19MO03SA05</strain>
    </source>
</reference>
<dbReference type="EMBL" id="CP095351">
    <property type="protein sequence ID" value="XAG86495.1"/>
    <property type="molecule type" value="Genomic_DNA"/>
</dbReference>
<sequence>MKAKLTQEMSENIRNAIGIESLKFKYGPAFDIYDRTNEPAEHRVMCKGAVTENKWVWLGNSKGIYSFESPSQARLFVREIKAEALKRKESSNDHSPS</sequence>
<evidence type="ECO:0000313" key="1">
    <source>
        <dbReference type="EMBL" id="XAG86495.1"/>
    </source>
</evidence>
<name>A0AAU6VKA1_UNCXX</name>
<organism evidence="1">
    <name type="scientific">bacterium 19MO03SA05</name>
    <dbReference type="NCBI Taxonomy" id="2920620"/>
    <lineage>
        <taxon>Bacteria</taxon>
    </lineage>
</organism>
<gene>
    <name evidence="1" type="ORF">MRM63_15405</name>
</gene>